<dbReference type="OrthoDB" id="7346218at2"/>
<evidence type="ECO:0000313" key="4">
    <source>
        <dbReference type="Proteomes" id="UP000546701"/>
    </source>
</evidence>
<dbReference type="Proteomes" id="UP000546701">
    <property type="component" value="Unassembled WGS sequence"/>
</dbReference>
<keyword evidence="4" id="KW-1185">Reference proteome</keyword>
<dbReference type="AlphaFoldDB" id="A0A7W9BS52"/>
<dbReference type="RefSeq" id="WP_157174706.1">
    <property type="nucleotide sequence ID" value="NZ_BMJP01000002.1"/>
</dbReference>
<keyword evidence="3" id="KW-0472">Membrane</keyword>
<accession>A0A7W9BS52</accession>
<dbReference type="Pfam" id="PF16220">
    <property type="entry name" value="DUF4880"/>
    <property type="match status" value="1"/>
</dbReference>
<dbReference type="GO" id="GO:0016989">
    <property type="term" value="F:sigma factor antagonist activity"/>
    <property type="evidence" value="ECO:0007669"/>
    <property type="project" value="TreeGrafter"/>
</dbReference>
<dbReference type="PANTHER" id="PTHR30273">
    <property type="entry name" value="PERIPLASMIC SIGNAL SENSOR AND SIGMA FACTOR ACTIVATOR FECR-RELATED"/>
    <property type="match status" value="1"/>
</dbReference>
<protein>
    <submittedName>
        <fullName evidence="3">Transmembrane sensor</fullName>
    </submittedName>
</protein>
<dbReference type="InterPro" id="IPR006860">
    <property type="entry name" value="FecR"/>
</dbReference>
<reference evidence="3 4" key="1">
    <citation type="submission" date="2020-08" db="EMBL/GenBank/DDBJ databases">
        <title>Genomic Encyclopedia of Type Strains, Phase IV (KMG-IV): sequencing the most valuable type-strain genomes for metagenomic binning, comparative biology and taxonomic classification.</title>
        <authorList>
            <person name="Goeker M."/>
        </authorList>
    </citation>
    <scope>NUCLEOTIDE SEQUENCE [LARGE SCALE GENOMIC DNA]</scope>
    <source>
        <strain evidence="3 4">DSM 103336</strain>
    </source>
</reference>
<dbReference type="EMBL" id="JACIJR010000003">
    <property type="protein sequence ID" value="MBB5729102.1"/>
    <property type="molecule type" value="Genomic_DNA"/>
</dbReference>
<dbReference type="InterPro" id="IPR012373">
    <property type="entry name" value="Ferrdict_sens_TM"/>
</dbReference>
<name>A0A7W9BS52_9SPHN</name>
<dbReference type="InterPro" id="IPR032623">
    <property type="entry name" value="FecR_N"/>
</dbReference>
<proteinExistence type="predicted"/>
<organism evidence="3 4">
    <name type="scientific">Sphingomonas prati</name>
    <dbReference type="NCBI Taxonomy" id="1843237"/>
    <lineage>
        <taxon>Bacteria</taxon>
        <taxon>Pseudomonadati</taxon>
        <taxon>Pseudomonadota</taxon>
        <taxon>Alphaproteobacteria</taxon>
        <taxon>Sphingomonadales</taxon>
        <taxon>Sphingomonadaceae</taxon>
        <taxon>Sphingomonas</taxon>
    </lineage>
</organism>
<evidence type="ECO:0000313" key="3">
    <source>
        <dbReference type="EMBL" id="MBB5729102.1"/>
    </source>
</evidence>
<keyword evidence="3" id="KW-0812">Transmembrane</keyword>
<dbReference type="Pfam" id="PF04773">
    <property type="entry name" value="FecR"/>
    <property type="match status" value="1"/>
</dbReference>
<comment type="caution">
    <text evidence="3">The sequence shown here is derived from an EMBL/GenBank/DDBJ whole genome shotgun (WGS) entry which is preliminary data.</text>
</comment>
<sequence>MNGGRGGADEQALDWAVRMADPEAADWDGFMRWLEEDPANSARYDRIAAAVQDAAVAAAEPVVAANDVGPVARPTRRWIGGALAAMLVAAVGVGVWSERPQPFAVETAAGEQRVVALADGSSVVLAGGSRLALDRGDARVAAVERGQVLFRVRHDAQDPFDVRVGDLTLTDLGTVFDVKITGRGTRVAVAEGAVMVDPDGAAMRLDPGQAVLSDGRTLRREPRAVADVGSWQDGRLAFDNAPLSEVAEDLSRQLARRVVAAPAVAGRTFRGTIATAGLKDDPVLLGMLLDVDVRQDAGGWTLEPRQ</sequence>
<dbReference type="Gene3D" id="2.60.120.1440">
    <property type="match status" value="1"/>
</dbReference>
<dbReference type="PANTHER" id="PTHR30273:SF2">
    <property type="entry name" value="PROTEIN FECR"/>
    <property type="match status" value="1"/>
</dbReference>
<evidence type="ECO:0000259" key="1">
    <source>
        <dbReference type="Pfam" id="PF04773"/>
    </source>
</evidence>
<feature type="domain" description="FecR N-terminal" evidence="2">
    <location>
        <begin position="10"/>
        <end position="49"/>
    </location>
</feature>
<gene>
    <name evidence="3" type="ORF">FHS99_001580</name>
</gene>
<dbReference type="Gene3D" id="3.55.50.30">
    <property type="match status" value="1"/>
</dbReference>
<evidence type="ECO:0000259" key="2">
    <source>
        <dbReference type="Pfam" id="PF16220"/>
    </source>
</evidence>
<feature type="domain" description="FecR protein" evidence="1">
    <location>
        <begin position="105"/>
        <end position="194"/>
    </location>
</feature>
<dbReference type="PIRSF" id="PIRSF018266">
    <property type="entry name" value="FecR"/>
    <property type="match status" value="1"/>
</dbReference>